<sequence>MAPIMAQASERRGLHRRGIAVEGELCSIRLGRSSCAVVDLSPTGCRVIRTPRLAPEDRVMLRLPSFAPRGARVAWWRDGIAGLEFGTPLGTAVVDHIVARHGTRD</sequence>
<dbReference type="Proteomes" id="UP000199206">
    <property type="component" value="Unassembled WGS sequence"/>
</dbReference>
<dbReference type="GO" id="GO:0035438">
    <property type="term" value="F:cyclic-di-GMP binding"/>
    <property type="evidence" value="ECO:0007669"/>
    <property type="project" value="InterPro"/>
</dbReference>
<dbReference type="SUPFAM" id="SSF141371">
    <property type="entry name" value="PilZ domain-like"/>
    <property type="match status" value="1"/>
</dbReference>
<evidence type="ECO:0000313" key="3">
    <source>
        <dbReference type="Proteomes" id="UP000199206"/>
    </source>
</evidence>
<evidence type="ECO:0000259" key="1">
    <source>
        <dbReference type="Pfam" id="PF07238"/>
    </source>
</evidence>
<dbReference type="OrthoDB" id="9795572at2"/>
<dbReference type="AlphaFoldDB" id="A0A1H8G4H0"/>
<dbReference type="Pfam" id="PF07238">
    <property type="entry name" value="PilZ"/>
    <property type="match status" value="1"/>
</dbReference>
<proteinExistence type="predicted"/>
<dbReference type="EMBL" id="FOCF01000006">
    <property type="protein sequence ID" value="SEN38779.1"/>
    <property type="molecule type" value="Genomic_DNA"/>
</dbReference>
<organism evidence="2 3">
    <name type="scientific">Sphingomonas gellani</name>
    <dbReference type="NCBI Taxonomy" id="1166340"/>
    <lineage>
        <taxon>Bacteria</taxon>
        <taxon>Pseudomonadati</taxon>
        <taxon>Pseudomonadota</taxon>
        <taxon>Alphaproteobacteria</taxon>
        <taxon>Sphingomonadales</taxon>
        <taxon>Sphingomonadaceae</taxon>
        <taxon>Sphingomonas</taxon>
    </lineage>
</organism>
<evidence type="ECO:0000313" key="2">
    <source>
        <dbReference type="EMBL" id="SEN38779.1"/>
    </source>
</evidence>
<keyword evidence="3" id="KW-1185">Reference proteome</keyword>
<protein>
    <submittedName>
        <fullName evidence="2">PilZ domain-containing protein</fullName>
    </submittedName>
</protein>
<gene>
    <name evidence="2" type="ORF">SAMN05192583_2694</name>
</gene>
<name>A0A1H8G4H0_9SPHN</name>
<dbReference type="RefSeq" id="WP_093666191.1">
    <property type="nucleotide sequence ID" value="NZ_FOCF01000006.1"/>
</dbReference>
<feature type="domain" description="PilZ" evidence="1">
    <location>
        <begin position="31"/>
        <end position="97"/>
    </location>
</feature>
<reference evidence="3" key="1">
    <citation type="submission" date="2016-10" db="EMBL/GenBank/DDBJ databases">
        <authorList>
            <person name="Varghese N."/>
            <person name="Submissions S."/>
        </authorList>
    </citation>
    <scope>NUCLEOTIDE SEQUENCE [LARGE SCALE GENOMIC DNA]</scope>
    <source>
        <strain evidence="3">S6-262</strain>
    </source>
</reference>
<accession>A0A1H8G4H0</accession>
<dbReference type="InterPro" id="IPR009875">
    <property type="entry name" value="PilZ_domain"/>
</dbReference>